<evidence type="ECO:0000256" key="1">
    <source>
        <dbReference type="ARBA" id="ARBA00005058"/>
    </source>
</evidence>
<dbReference type="GO" id="GO:0005737">
    <property type="term" value="C:cytoplasm"/>
    <property type="evidence" value="ECO:0007669"/>
    <property type="project" value="TreeGrafter"/>
</dbReference>
<keyword evidence="13" id="KW-1185">Reference proteome</keyword>
<dbReference type="GO" id="GO:0009116">
    <property type="term" value="P:nucleoside metabolic process"/>
    <property type="evidence" value="ECO:0007669"/>
    <property type="project" value="InterPro"/>
</dbReference>
<keyword evidence="4" id="KW-0328">Glycosyltransferase</keyword>
<evidence type="ECO:0000259" key="11">
    <source>
        <dbReference type="Pfam" id="PF01048"/>
    </source>
</evidence>
<dbReference type="Pfam" id="PF01048">
    <property type="entry name" value="PNP_UDP_1"/>
    <property type="match status" value="1"/>
</dbReference>
<evidence type="ECO:0000256" key="7">
    <source>
        <dbReference type="ARBA" id="ARBA00023929"/>
    </source>
</evidence>
<dbReference type="Proteomes" id="UP000297703">
    <property type="component" value="Unassembled WGS sequence"/>
</dbReference>
<reference evidence="12 13" key="1">
    <citation type="submission" date="2019-04" db="EMBL/GenBank/DDBJ databases">
        <title>Draft genome of the big-headed turtle Platysternon megacephalum.</title>
        <authorList>
            <person name="Gong S."/>
        </authorList>
    </citation>
    <scope>NUCLEOTIDE SEQUENCE [LARGE SCALE GENOMIC DNA]</scope>
    <source>
        <strain evidence="12">DO16091913</strain>
        <tissue evidence="12">Muscle</tissue>
    </source>
</reference>
<dbReference type="EMBL" id="QXTE01000198">
    <property type="protein sequence ID" value="TFK02230.1"/>
    <property type="molecule type" value="Genomic_DNA"/>
</dbReference>
<comment type="similarity">
    <text evidence="2">Belongs to the PNP/MTAP phosphorylase family.</text>
</comment>
<dbReference type="InterPro" id="IPR011268">
    <property type="entry name" value="Purine_phosphorylase"/>
</dbReference>
<evidence type="ECO:0000256" key="6">
    <source>
        <dbReference type="ARBA" id="ARBA00023918"/>
    </source>
</evidence>
<comment type="catalytic activity">
    <reaction evidence="7">
        <text>2'-deoxyguanosine + phosphate = 2-deoxy-alpha-D-ribose 1-phosphate + guanine</text>
        <dbReference type="Rhea" id="RHEA:27738"/>
        <dbReference type="ChEBI" id="CHEBI:16235"/>
        <dbReference type="ChEBI" id="CHEBI:17172"/>
        <dbReference type="ChEBI" id="CHEBI:43474"/>
        <dbReference type="ChEBI" id="CHEBI:57259"/>
        <dbReference type="EC" id="2.4.2.1"/>
    </reaction>
</comment>
<comment type="catalytic activity">
    <reaction evidence="8">
        <text>2'-deoxyinosine + phosphate = 2-deoxy-alpha-D-ribose 1-phosphate + hypoxanthine</text>
        <dbReference type="Rhea" id="RHEA:27750"/>
        <dbReference type="ChEBI" id="CHEBI:17368"/>
        <dbReference type="ChEBI" id="CHEBI:28997"/>
        <dbReference type="ChEBI" id="CHEBI:43474"/>
        <dbReference type="ChEBI" id="CHEBI:57259"/>
        <dbReference type="EC" id="2.4.2.1"/>
    </reaction>
</comment>
<keyword evidence="5" id="KW-0808">Transferase</keyword>
<dbReference type="OrthoDB" id="10261782at2759"/>
<evidence type="ECO:0000256" key="3">
    <source>
        <dbReference type="ARBA" id="ARBA00011886"/>
    </source>
</evidence>
<dbReference type="PANTHER" id="PTHR11904">
    <property type="entry name" value="METHYLTHIOADENOSINE/PURINE NUCLEOSIDE PHOSPHORYLASE"/>
    <property type="match status" value="1"/>
</dbReference>
<comment type="caution">
    <text evidence="12">The sequence shown here is derived from an EMBL/GenBank/DDBJ whole genome shotgun (WGS) entry which is preliminary data.</text>
</comment>
<comment type="pathway">
    <text evidence="1">Purine metabolism; purine nucleoside salvage.</text>
</comment>
<evidence type="ECO:0000256" key="10">
    <source>
        <dbReference type="ARBA" id="ARBA00031036"/>
    </source>
</evidence>
<evidence type="ECO:0000313" key="13">
    <source>
        <dbReference type="Proteomes" id="UP000297703"/>
    </source>
</evidence>
<evidence type="ECO:0000256" key="9">
    <source>
        <dbReference type="ARBA" id="ARBA00023970"/>
    </source>
</evidence>
<evidence type="ECO:0000313" key="12">
    <source>
        <dbReference type="EMBL" id="TFK02230.1"/>
    </source>
</evidence>
<evidence type="ECO:0000256" key="2">
    <source>
        <dbReference type="ARBA" id="ARBA00006751"/>
    </source>
</evidence>
<dbReference type="GO" id="GO:0004731">
    <property type="term" value="F:purine-nucleoside phosphorylase activity"/>
    <property type="evidence" value="ECO:0007669"/>
    <property type="project" value="UniProtKB-EC"/>
</dbReference>
<dbReference type="AlphaFoldDB" id="A0A4D9E5G2"/>
<feature type="domain" description="Nucleoside phosphorylase" evidence="11">
    <location>
        <begin position="4"/>
        <end position="55"/>
    </location>
</feature>
<evidence type="ECO:0000256" key="8">
    <source>
        <dbReference type="ARBA" id="ARBA00023950"/>
    </source>
</evidence>
<dbReference type="InterPro" id="IPR035994">
    <property type="entry name" value="Nucleoside_phosphorylase_sf"/>
</dbReference>
<evidence type="ECO:0000256" key="4">
    <source>
        <dbReference type="ARBA" id="ARBA00022676"/>
    </source>
</evidence>
<dbReference type="EC" id="2.4.2.1" evidence="3"/>
<dbReference type="Gene3D" id="3.40.50.1580">
    <property type="entry name" value="Nucleoside phosphorylase domain"/>
    <property type="match status" value="1"/>
</dbReference>
<reference evidence="12 13" key="2">
    <citation type="submission" date="2019-04" db="EMBL/GenBank/DDBJ databases">
        <title>The genome sequence of big-headed turtle.</title>
        <authorList>
            <person name="Gong S."/>
        </authorList>
    </citation>
    <scope>NUCLEOTIDE SEQUENCE [LARGE SCALE GENOMIC DNA]</scope>
    <source>
        <strain evidence="12">DO16091913</strain>
        <tissue evidence="12">Muscle</tissue>
    </source>
</reference>
<accession>A0A4D9E5G2</accession>
<name>A0A4D9E5G2_9SAUR</name>
<comment type="catalytic activity">
    <reaction evidence="9">
        <text>guanosine + phosphate = alpha-D-ribose 1-phosphate + guanine</text>
        <dbReference type="Rhea" id="RHEA:13233"/>
        <dbReference type="ChEBI" id="CHEBI:16235"/>
        <dbReference type="ChEBI" id="CHEBI:16750"/>
        <dbReference type="ChEBI" id="CHEBI:43474"/>
        <dbReference type="ChEBI" id="CHEBI:57720"/>
        <dbReference type="EC" id="2.4.2.1"/>
    </reaction>
</comment>
<dbReference type="STRING" id="55544.A0A4D9E5G2"/>
<dbReference type="PANTHER" id="PTHR11904:SF9">
    <property type="entry name" value="PURINE NUCLEOSIDE PHOSPHORYLASE-RELATED"/>
    <property type="match status" value="1"/>
</dbReference>
<protein>
    <recommendedName>
        <fullName evidence="3">purine-nucleoside phosphorylase</fullName>
        <ecNumber evidence="3">2.4.2.1</ecNumber>
    </recommendedName>
    <alternativeName>
        <fullName evidence="10">Inosine-guanosine phosphorylase</fullName>
    </alternativeName>
</protein>
<dbReference type="InterPro" id="IPR000845">
    <property type="entry name" value="Nucleoside_phosphorylase_d"/>
</dbReference>
<dbReference type="SUPFAM" id="SSF53167">
    <property type="entry name" value="Purine and uridine phosphorylases"/>
    <property type="match status" value="1"/>
</dbReference>
<comment type="catalytic activity">
    <reaction evidence="6">
        <text>inosine + phosphate = alpha-D-ribose 1-phosphate + hypoxanthine</text>
        <dbReference type="Rhea" id="RHEA:27646"/>
        <dbReference type="ChEBI" id="CHEBI:17368"/>
        <dbReference type="ChEBI" id="CHEBI:17596"/>
        <dbReference type="ChEBI" id="CHEBI:43474"/>
        <dbReference type="ChEBI" id="CHEBI:57720"/>
        <dbReference type="EC" id="2.4.2.1"/>
    </reaction>
</comment>
<organism evidence="12 13">
    <name type="scientific">Platysternon megacephalum</name>
    <name type="common">big-headed turtle</name>
    <dbReference type="NCBI Taxonomy" id="55544"/>
    <lineage>
        <taxon>Eukaryota</taxon>
        <taxon>Metazoa</taxon>
        <taxon>Chordata</taxon>
        <taxon>Craniata</taxon>
        <taxon>Vertebrata</taxon>
        <taxon>Euteleostomi</taxon>
        <taxon>Archelosauria</taxon>
        <taxon>Testudinata</taxon>
        <taxon>Testudines</taxon>
        <taxon>Cryptodira</taxon>
        <taxon>Durocryptodira</taxon>
        <taxon>Testudinoidea</taxon>
        <taxon>Platysternidae</taxon>
        <taxon>Platysternon</taxon>
    </lineage>
</organism>
<proteinExistence type="inferred from homology"/>
<evidence type="ECO:0000256" key="5">
    <source>
        <dbReference type="ARBA" id="ARBA00022679"/>
    </source>
</evidence>
<sequence>MEILTVANAAGTLTESYSTGELMIIRDHINLPGFSGQNPLLGPSDERFGTHFPALSSPCGKEF</sequence>
<gene>
    <name evidence="12" type="ORF">DR999_PMT15509</name>
</gene>